<keyword evidence="3" id="KW-1185">Reference proteome</keyword>
<feature type="transmembrane region" description="Helical" evidence="1">
    <location>
        <begin position="386"/>
        <end position="403"/>
    </location>
</feature>
<evidence type="ECO:0008006" key="4">
    <source>
        <dbReference type="Google" id="ProtNLM"/>
    </source>
</evidence>
<dbReference type="RefSeq" id="WP_248478556.1">
    <property type="nucleotide sequence ID" value="NZ_JALPRF010000003.1"/>
</dbReference>
<name>A0ABT0HP38_9BACT</name>
<sequence length="537" mass="61262">MGTFYDGISPAVLRQRDVSVNRPRALSLGVGIFVLLSVSLITSLFLKNSWLWMDEVLSDILIADPSIAHMNKAVVSGMDANPPLFANLYWLIGHSISLNTQFLRVVSIIIFSLTIALFFYYSTKLIGTPIQNFVLVTCMVSLTFLSLSLATQIRAYALFLLIGCGYFITIHQLSITPNRPKLLVAHVLLGVGLLFAHNFGLFYLAASGAFFALLWLWSKERKYLLVIGTHGLILLVWLVSWYPSFAIQSQAGKPHSWIPLPTFLSFFNTVGEIAPNLSSKLDYNPFLLWLPIARFVVIAGLFLYIVLKKTKAPFREVIRDKAFVFYGLSGFIYLLTIGIALTVSLVHTSIFLSRYLWPSSLLVIYQLIYAYYYFFGYRTYNRLSSGLLWVYVLFVGTFIVYQNRKLPHFSGDILPYFEGLDKSYPIFVETADYFLPIWFHKLAPRVCYLLDWQTAVTPGNYLNATVEHKILKSVRDNYQVNDIVPKASFNKTNFPHFYIVDEDSQYQIEEFIKQGQVKVVKTIPVAIQGHRILECTF</sequence>
<feature type="transmembrane region" description="Helical" evidence="1">
    <location>
        <begin position="286"/>
        <end position="307"/>
    </location>
</feature>
<organism evidence="2 3">
    <name type="scientific">Spirosoma liriopis</name>
    <dbReference type="NCBI Taxonomy" id="2937440"/>
    <lineage>
        <taxon>Bacteria</taxon>
        <taxon>Pseudomonadati</taxon>
        <taxon>Bacteroidota</taxon>
        <taxon>Cytophagia</taxon>
        <taxon>Cytophagales</taxon>
        <taxon>Cytophagaceae</taxon>
        <taxon>Spirosoma</taxon>
    </lineage>
</organism>
<feature type="transmembrane region" description="Helical" evidence="1">
    <location>
        <begin position="323"/>
        <end position="343"/>
    </location>
</feature>
<evidence type="ECO:0000313" key="3">
    <source>
        <dbReference type="Proteomes" id="UP001202180"/>
    </source>
</evidence>
<keyword evidence="1" id="KW-1133">Transmembrane helix</keyword>
<accession>A0ABT0HP38</accession>
<feature type="transmembrane region" description="Helical" evidence="1">
    <location>
        <begin position="156"/>
        <end position="175"/>
    </location>
</feature>
<feature type="transmembrane region" description="Helical" evidence="1">
    <location>
        <begin position="133"/>
        <end position="150"/>
    </location>
</feature>
<protein>
    <recommendedName>
        <fullName evidence="4">Glycosyltransferase RgtA/B/C/D-like domain-containing protein</fullName>
    </recommendedName>
</protein>
<gene>
    <name evidence="2" type="ORF">M0L20_18865</name>
</gene>
<feature type="transmembrane region" description="Helical" evidence="1">
    <location>
        <begin position="25"/>
        <end position="46"/>
    </location>
</feature>
<proteinExistence type="predicted"/>
<dbReference type="EMBL" id="JALPRF010000003">
    <property type="protein sequence ID" value="MCK8493937.1"/>
    <property type="molecule type" value="Genomic_DNA"/>
</dbReference>
<evidence type="ECO:0000313" key="2">
    <source>
        <dbReference type="EMBL" id="MCK8493937.1"/>
    </source>
</evidence>
<reference evidence="2 3" key="1">
    <citation type="submission" date="2022-04" db="EMBL/GenBank/DDBJ databases">
        <title>Spirosoma sp. strain RP8 genome sequencing and assembly.</title>
        <authorList>
            <person name="Jung Y."/>
        </authorList>
    </citation>
    <scope>NUCLEOTIDE SEQUENCE [LARGE SCALE GENOMIC DNA]</scope>
    <source>
        <strain evidence="2 3">RP8</strain>
    </source>
</reference>
<feature type="transmembrane region" description="Helical" evidence="1">
    <location>
        <begin position="223"/>
        <end position="245"/>
    </location>
</feature>
<evidence type="ECO:0000256" key="1">
    <source>
        <dbReference type="SAM" id="Phobius"/>
    </source>
</evidence>
<dbReference type="Proteomes" id="UP001202180">
    <property type="component" value="Unassembled WGS sequence"/>
</dbReference>
<feature type="transmembrane region" description="Helical" evidence="1">
    <location>
        <begin position="355"/>
        <end position="374"/>
    </location>
</feature>
<feature type="transmembrane region" description="Helical" evidence="1">
    <location>
        <begin position="102"/>
        <end position="121"/>
    </location>
</feature>
<keyword evidence="1" id="KW-0812">Transmembrane</keyword>
<feature type="transmembrane region" description="Helical" evidence="1">
    <location>
        <begin position="187"/>
        <end position="217"/>
    </location>
</feature>
<comment type="caution">
    <text evidence="2">The sequence shown here is derived from an EMBL/GenBank/DDBJ whole genome shotgun (WGS) entry which is preliminary data.</text>
</comment>
<keyword evidence="1" id="KW-0472">Membrane</keyword>